<reference evidence="8 9" key="1">
    <citation type="journal article" date="2018" name="Sci. Rep.">
        <title>Characterisation of pathogen-specific regions and novel effector candidates in Fusarium oxysporum f. sp. cepae.</title>
        <authorList>
            <person name="Armitage A.D."/>
            <person name="Taylor A."/>
            <person name="Sobczyk M.K."/>
            <person name="Baxter L."/>
            <person name="Greenfield B.P."/>
            <person name="Bates H.J."/>
            <person name="Wilson F."/>
            <person name="Jackson A.C."/>
            <person name="Ott S."/>
            <person name="Harrison R.J."/>
            <person name="Clarkson J.P."/>
        </authorList>
    </citation>
    <scope>NUCLEOTIDE SEQUENCE [LARGE SCALE GENOMIC DNA]</scope>
    <source>
        <strain evidence="8 9">Fo_A13</strain>
    </source>
</reference>
<name>A0A420MGL0_FUSOX</name>
<evidence type="ECO:0000256" key="5">
    <source>
        <dbReference type="PROSITE-ProRule" id="PRU01240"/>
    </source>
</evidence>
<dbReference type="CDD" id="cd00306">
    <property type="entry name" value="Peptidases_S8_S53"/>
    <property type="match status" value="1"/>
</dbReference>
<feature type="domain" description="Peptidase S8/S53" evidence="7">
    <location>
        <begin position="211"/>
        <end position="418"/>
    </location>
</feature>
<dbReference type="PANTHER" id="PTHR43806:SF11">
    <property type="entry name" value="CEREVISIN-RELATED"/>
    <property type="match status" value="1"/>
</dbReference>
<dbReference type="EMBL" id="MRCX01000242">
    <property type="protein sequence ID" value="RKK67159.1"/>
    <property type="molecule type" value="Genomic_DNA"/>
</dbReference>
<evidence type="ECO:0000256" key="6">
    <source>
        <dbReference type="SAM" id="MobiDB-lite"/>
    </source>
</evidence>
<dbReference type="GO" id="GO:0006508">
    <property type="term" value="P:proteolysis"/>
    <property type="evidence" value="ECO:0007669"/>
    <property type="project" value="UniProtKB-KW"/>
</dbReference>
<comment type="similarity">
    <text evidence="1 5">Belongs to the peptidase S8 family.</text>
</comment>
<feature type="active site" description="Charge relay system" evidence="5">
    <location>
        <position position="193"/>
    </location>
</feature>
<dbReference type="SUPFAM" id="SSF52743">
    <property type="entry name" value="Subtilisin-like"/>
    <property type="match status" value="1"/>
</dbReference>
<dbReference type="Pfam" id="PF00082">
    <property type="entry name" value="Peptidase_S8"/>
    <property type="match status" value="1"/>
</dbReference>
<comment type="caution">
    <text evidence="8">The sequence shown here is derived from an EMBL/GenBank/DDBJ whole genome shotgun (WGS) entry which is preliminary data.</text>
</comment>
<dbReference type="VEuPathDB" id="FungiDB:FOIG_11143"/>
<evidence type="ECO:0000256" key="2">
    <source>
        <dbReference type="ARBA" id="ARBA00022670"/>
    </source>
</evidence>
<keyword evidence="3 5" id="KW-0378">Hydrolase</keyword>
<protein>
    <recommendedName>
        <fullName evidence="7">Peptidase S8/S53 domain-containing protein</fullName>
    </recommendedName>
</protein>
<dbReference type="InterPro" id="IPR023828">
    <property type="entry name" value="Peptidase_S8_Ser-AS"/>
</dbReference>
<dbReference type="VEuPathDB" id="FungiDB:FOZG_02231"/>
<accession>A0A420MGL0</accession>
<dbReference type="InterPro" id="IPR000209">
    <property type="entry name" value="Peptidase_S8/S53_dom"/>
</dbReference>
<evidence type="ECO:0000259" key="7">
    <source>
        <dbReference type="Pfam" id="PF00082"/>
    </source>
</evidence>
<evidence type="ECO:0000256" key="1">
    <source>
        <dbReference type="ARBA" id="ARBA00011073"/>
    </source>
</evidence>
<evidence type="ECO:0000256" key="3">
    <source>
        <dbReference type="ARBA" id="ARBA00022801"/>
    </source>
</evidence>
<dbReference type="GO" id="GO:0004252">
    <property type="term" value="F:serine-type endopeptidase activity"/>
    <property type="evidence" value="ECO:0007669"/>
    <property type="project" value="UniProtKB-UniRule"/>
</dbReference>
<dbReference type="Gene3D" id="3.40.50.200">
    <property type="entry name" value="Peptidase S8/S53 domain"/>
    <property type="match status" value="1"/>
</dbReference>
<evidence type="ECO:0000256" key="4">
    <source>
        <dbReference type="ARBA" id="ARBA00022825"/>
    </source>
</evidence>
<dbReference type="PROSITE" id="PS00138">
    <property type="entry name" value="SUBTILASE_SER"/>
    <property type="match status" value="1"/>
</dbReference>
<keyword evidence="2 5" id="KW-0645">Protease</keyword>
<evidence type="ECO:0000313" key="9">
    <source>
        <dbReference type="Proteomes" id="UP000285084"/>
    </source>
</evidence>
<dbReference type="VEuPathDB" id="FungiDB:FOMG_02252"/>
<dbReference type="PROSITE" id="PS51892">
    <property type="entry name" value="SUBTILASE"/>
    <property type="match status" value="1"/>
</dbReference>
<dbReference type="AlphaFoldDB" id="A0A420MGL0"/>
<dbReference type="VEuPathDB" id="FungiDB:HZS61_001725"/>
<dbReference type="PANTHER" id="PTHR43806">
    <property type="entry name" value="PEPTIDASE S8"/>
    <property type="match status" value="1"/>
</dbReference>
<dbReference type="InterPro" id="IPR050131">
    <property type="entry name" value="Peptidase_S8_subtilisin-like"/>
</dbReference>
<keyword evidence="4 5" id="KW-0720">Serine protease</keyword>
<dbReference type="Proteomes" id="UP000285084">
    <property type="component" value="Unassembled WGS sequence"/>
</dbReference>
<sequence>MSEQDTTVRHSVPLANRIGKDNTKPQPPKPLPALKSIDQVELNTLQGVKVLDGAGVVQLKDDSYRVSQAARDAHIEKIRNLSQDNQSLGSTNFPGIEATLDNPATMYVGYFHPKVVEAINASPELLCFTPNIVVEKYDITEEPCSNWGASKVTLSDDRFNEIQILNENKPNSWVRDTAVMGKKGENVTICIVDGEGYVKNDIEADRPFTVNASKNVGKAEDHCTIVTNIACGQNHGVAPKASVKIHYFVGTMPTQGFVTCALSGLQLAIQNNKLPGRIVLNMSWGLGDQEPGTVRTVSYTLQRLIKEYNIIPVAAAGNSGSKTCLYRTSKAWPQCEPGVIVVGNTDKKGKINQQSCYGPLVDVYAPGTDIAVPGSNLITSGTSFAAPLVSGFLANLLSSEGQDSHFATITSEELCKMLLESFSVKTDQWKAPNLLFPGDVRTITARMPKPDFDALTITVSIKSPHFPYQDQNANEWLQMIKSNYGIKPPRGTKTHKTSLDDLKKIAVAIKENKPDEYESLLNKRAGAENWDDIPGLENSWGDLKKFKCEYDAQNEATANDLIHQMAQLSLDAPGVFSWTGILKH</sequence>
<evidence type="ECO:0000313" key="8">
    <source>
        <dbReference type="EMBL" id="RKK67159.1"/>
    </source>
</evidence>
<dbReference type="InterPro" id="IPR036852">
    <property type="entry name" value="Peptidase_S8/S53_dom_sf"/>
</dbReference>
<organism evidence="8 9">
    <name type="scientific">Fusarium oxysporum</name>
    <name type="common">Fusarium vascular wilt</name>
    <dbReference type="NCBI Taxonomy" id="5507"/>
    <lineage>
        <taxon>Eukaryota</taxon>
        <taxon>Fungi</taxon>
        <taxon>Dikarya</taxon>
        <taxon>Ascomycota</taxon>
        <taxon>Pezizomycotina</taxon>
        <taxon>Sordariomycetes</taxon>
        <taxon>Hypocreomycetidae</taxon>
        <taxon>Hypocreales</taxon>
        <taxon>Nectriaceae</taxon>
        <taxon>Fusarium</taxon>
        <taxon>Fusarium oxysporum species complex</taxon>
    </lineage>
</organism>
<gene>
    <name evidence="8" type="ORF">BFJ69_g14760</name>
</gene>
<feature type="active site" description="Charge relay system" evidence="5">
    <location>
        <position position="222"/>
    </location>
</feature>
<feature type="active site" description="Charge relay system" evidence="5">
    <location>
        <position position="383"/>
    </location>
</feature>
<feature type="region of interest" description="Disordered" evidence="6">
    <location>
        <begin position="1"/>
        <end position="33"/>
    </location>
</feature>
<proteinExistence type="inferred from homology"/>